<dbReference type="Gene3D" id="6.20.450.20">
    <property type="match status" value="1"/>
</dbReference>
<sequence length="65" mass="7420">MNTSITGPLQQKQEDDSYDAWFKEQVDLAVREADSPDAEWTPSTEAKANWQKKRAEYLQSTGIKS</sequence>
<proteinExistence type="predicted"/>
<keyword evidence="3" id="KW-1185">Reference proteome</keyword>
<evidence type="ECO:0000313" key="3">
    <source>
        <dbReference type="Proteomes" id="UP000260665"/>
    </source>
</evidence>
<evidence type="ECO:0000256" key="1">
    <source>
        <dbReference type="SAM" id="MobiDB-lite"/>
    </source>
</evidence>
<accession>A0A3E1RG24</accession>
<dbReference type="OrthoDB" id="1666683at2"/>
<protein>
    <recommendedName>
        <fullName evidence="4">Stability determinant</fullName>
    </recommendedName>
</protein>
<evidence type="ECO:0000313" key="2">
    <source>
        <dbReference type="EMBL" id="RFO97972.1"/>
    </source>
</evidence>
<dbReference type="AlphaFoldDB" id="A0A3E1RG24"/>
<organism evidence="2 3">
    <name type="scientific">Rhodoferax lacus</name>
    <dbReference type="NCBI Taxonomy" id="2184758"/>
    <lineage>
        <taxon>Bacteria</taxon>
        <taxon>Pseudomonadati</taxon>
        <taxon>Pseudomonadota</taxon>
        <taxon>Betaproteobacteria</taxon>
        <taxon>Burkholderiales</taxon>
        <taxon>Comamonadaceae</taxon>
        <taxon>Rhodoferax</taxon>
    </lineage>
</organism>
<dbReference type="RefSeq" id="WP_117174467.1">
    <property type="nucleotide sequence ID" value="NZ_QFZK01000002.1"/>
</dbReference>
<dbReference type="EMBL" id="QFZK01000002">
    <property type="protein sequence ID" value="RFO97972.1"/>
    <property type="molecule type" value="Genomic_DNA"/>
</dbReference>
<feature type="region of interest" description="Disordered" evidence="1">
    <location>
        <begin position="32"/>
        <end position="52"/>
    </location>
</feature>
<dbReference type="Proteomes" id="UP000260665">
    <property type="component" value="Unassembled WGS sequence"/>
</dbReference>
<name>A0A3E1RG24_9BURK</name>
<evidence type="ECO:0008006" key="4">
    <source>
        <dbReference type="Google" id="ProtNLM"/>
    </source>
</evidence>
<gene>
    <name evidence="2" type="ORF">DIC66_04400</name>
</gene>
<comment type="caution">
    <text evidence="2">The sequence shown here is derived from an EMBL/GenBank/DDBJ whole genome shotgun (WGS) entry which is preliminary data.</text>
</comment>
<reference evidence="2 3" key="1">
    <citation type="submission" date="2018-05" db="EMBL/GenBank/DDBJ databases">
        <title>Rhodoferax soyangensis sp.nov., isolated from an oligotrophic freshwater lake.</title>
        <authorList>
            <person name="Park M."/>
        </authorList>
    </citation>
    <scope>NUCLEOTIDE SEQUENCE [LARGE SCALE GENOMIC DNA]</scope>
    <source>
        <strain evidence="2 3">IMCC26218</strain>
    </source>
</reference>